<keyword evidence="2" id="KW-1185">Reference proteome</keyword>
<evidence type="ECO:0000313" key="2">
    <source>
        <dbReference type="Proteomes" id="UP000789920"/>
    </source>
</evidence>
<proteinExistence type="predicted"/>
<dbReference type="EMBL" id="CAJVQC010069249">
    <property type="protein sequence ID" value="CAG8808775.1"/>
    <property type="molecule type" value="Genomic_DNA"/>
</dbReference>
<name>A0ACA9RUX6_9GLOM</name>
<comment type="caution">
    <text evidence="1">The sequence shown here is derived from an EMBL/GenBank/DDBJ whole genome shotgun (WGS) entry which is preliminary data.</text>
</comment>
<evidence type="ECO:0000313" key="1">
    <source>
        <dbReference type="EMBL" id="CAG8808775.1"/>
    </source>
</evidence>
<reference evidence="1" key="1">
    <citation type="submission" date="2021-06" db="EMBL/GenBank/DDBJ databases">
        <authorList>
            <person name="Kallberg Y."/>
            <person name="Tangrot J."/>
            <person name="Rosling A."/>
        </authorList>
    </citation>
    <scope>NUCLEOTIDE SEQUENCE</scope>
    <source>
        <strain evidence="1">MA461A</strain>
    </source>
</reference>
<protein>
    <submittedName>
        <fullName evidence="1">10594_t:CDS:1</fullName>
    </submittedName>
</protein>
<sequence length="200" mass="23341">EQNLSSDNNSLEPSNLSYKDQNLESFTILQPISSHSMITSDNSSDLSEQLPIKQKMKIHEINIQPLIQELRIEPLEEDTVKMVNVDKNFTDNQSPAIKLYSYKKFFEKRHSEILPNILKNKPHLTKQKAYKLASSQIYNEMLCYLLGIFRVNLRKKTQLTKPIYKLFNEIGEDKILRIKTYSANKLSKLTDTQIDTIIYE</sequence>
<feature type="non-terminal residue" evidence="1">
    <location>
        <position position="200"/>
    </location>
</feature>
<feature type="non-terminal residue" evidence="1">
    <location>
        <position position="1"/>
    </location>
</feature>
<gene>
    <name evidence="1" type="ORF">RPERSI_LOCUS22708</name>
</gene>
<organism evidence="1 2">
    <name type="scientific">Racocetra persica</name>
    <dbReference type="NCBI Taxonomy" id="160502"/>
    <lineage>
        <taxon>Eukaryota</taxon>
        <taxon>Fungi</taxon>
        <taxon>Fungi incertae sedis</taxon>
        <taxon>Mucoromycota</taxon>
        <taxon>Glomeromycotina</taxon>
        <taxon>Glomeromycetes</taxon>
        <taxon>Diversisporales</taxon>
        <taxon>Gigasporaceae</taxon>
        <taxon>Racocetra</taxon>
    </lineage>
</organism>
<accession>A0ACA9RUX6</accession>
<dbReference type="Proteomes" id="UP000789920">
    <property type="component" value="Unassembled WGS sequence"/>
</dbReference>